<dbReference type="RefSeq" id="WP_216478628.1">
    <property type="nucleotide sequence ID" value="NZ_JAHLQJ010000007.1"/>
</dbReference>
<keyword evidence="2" id="KW-1133">Transmembrane helix</keyword>
<dbReference type="EMBL" id="JAHLQJ010000007">
    <property type="protein sequence ID" value="MBU5672082.1"/>
    <property type="molecule type" value="Genomic_DNA"/>
</dbReference>
<accession>A0ABS6FPE4</accession>
<evidence type="ECO:0000313" key="4">
    <source>
        <dbReference type="Proteomes" id="UP000743001"/>
    </source>
</evidence>
<keyword evidence="2" id="KW-0812">Transmembrane</keyword>
<feature type="region of interest" description="Disordered" evidence="1">
    <location>
        <begin position="175"/>
        <end position="194"/>
    </location>
</feature>
<evidence type="ECO:0000256" key="1">
    <source>
        <dbReference type="SAM" id="MobiDB-lite"/>
    </source>
</evidence>
<gene>
    <name evidence="3" type="ORF">KQJ23_09635</name>
</gene>
<sequence length="212" mass="24087">MGKRVLFIVMVVVGLLLIVNNHLRYTPGDYLFQWMGVPPWTKGHNLGVHLPVVIGLFLLLIGGIGTVRIYRHKYPKIRSRLIISCIVFIILFPMATKQFMFLVHRNTTGVGSVDILVKESQCQIQTEENVVKAHCSIPVFNYGNEVQLTLRPVFDSDLIVLEEVTIPIEPHSSPTLGLEFRGSSQQNESRSRGGFHREGFEIKIRGEKKVFY</sequence>
<organism evidence="3 4">
    <name type="scientific">Paenibacillus brevis</name>
    <dbReference type="NCBI Taxonomy" id="2841508"/>
    <lineage>
        <taxon>Bacteria</taxon>
        <taxon>Bacillati</taxon>
        <taxon>Bacillota</taxon>
        <taxon>Bacilli</taxon>
        <taxon>Bacillales</taxon>
        <taxon>Paenibacillaceae</taxon>
        <taxon>Paenibacillus</taxon>
    </lineage>
</organism>
<name>A0ABS6FPE4_9BACL</name>
<evidence type="ECO:0000256" key="2">
    <source>
        <dbReference type="SAM" id="Phobius"/>
    </source>
</evidence>
<protein>
    <submittedName>
        <fullName evidence="3">Uncharacterized protein</fullName>
    </submittedName>
</protein>
<evidence type="ECO:0000313" key="3">
    <source>
        <dbReference type="EMBL" id="MBU5672082.1"/>
    </source>
</evidence>
<dbReference type="Proteomes" id="UP000743001">
    <property type="component" value="Unassembled WGS sequence"/>
</dbReference>
<feature type="transmembrane region" description="Helical" evidence="2">
    <location>
        <begin position="81"/>
        <end position="103"/>
    </location>
</feature>
<keyword evidence="4" id="KW-1185">Reference proteome</keyword>
<keyword evidence="2" id="KW-0472">Membrane</keyword>
<feature type="transmembrane region" description="Helical" evidence="2">
    <location>
        <begin position="48"/>
        <end position="69"/>
    </location>
</feature>
<proteinExistence type="predicted"/>
<comment type="caution">
    <text evidence="3">The sequence shown here is derived from an EMBL/GenBank/DDBJ whole genome shotgun (WGS) entry which is preliminary data.</text>
</comment>
<reference evidence="3 4" key="1">
    <citation type="submission" date="2021-06" db="EMBL/GenBank/DDBJ databases">
        <authorList>
            <person name="Sun Q."/>
            <person name="Li D."/>
        </authorList>
    </citation>
    <scope>NUCLEOTIDE SEQUENCE [LARGE SCALE GENOMIC DNA]</scope>
    <source>
        <strain evidence="3 4">MSJ-6</strain>
    </source>
</reference>